<name>B9TKE2_RICCO</name>
<keyword evidence="2" id="KW-1185">Reference proteome</keyword>
<dbReference type="Proteomes" id="UP000008311">
    <property type="component" value="Unassembled WGS sequence"/>
</dbReference>
<evidence type="ECO:0000313" key="2">
    <source>
        <dbReference type="Proteomes" id="UP000008311"/>
    </source>
</evidence>
<dbReference type="EMBL" id="EQ985135">
    <property type="protein sequence ID" value="EEF23673.1"/>
    <property type="molecule type" value="Genomic_DNA"/>
</dbReference>
<protein>
    <submittedName>
        <fullName evidence="1">Uncharacterized protein</fullName>
    </submittedName>
</protein>
<reference evidence="2" key="1">
    <citation type="journal article" date="2010" name="Nat. Biotechnol.">
        <title>Draft genome sequence of the oilseed species Ricinus communis.</title>
        <authorList>
            <person name="Chan A.P."/>
            <person name="Crabtree J."/>
            <person name="Zhao Q."/>
            <person name="Lorenzi H."/>
            <person name="Orvis J."/>
            <person name="Puiu D."/>
            <person name="Melake-Berhan A."/>
            <person name="Jones K.M."/>
            <person name="Redman J."/>
            <person name="Chen G."/>
            <person name="Cahoon E.B."/>
            <person name="Gedil M."/>
            <person name="Stanke M."/>
            <person name="Haas B.J."/>
            <person name="Wortman J.R."/>
            <person name="Fraser-Liggett C.M."/>
            <person name="Ravel J."/>
            <person name="Rabinowicz P.D."/>
        </authorList>
    </citation>
    <scope>NUCLEOTIDE SEQUENCE [LARGE SCALE GENOMIC DNA]</scope>
    <source>
        <strain evidence="2">cv. Hale</strain>
    </source>
</reference>
<gene>
    <name evidence="1" type="ORF">RCOM_1949640</name>
</gene>
<dbReference type="InParanoid" id="B9TKE2"/>
<organism evidence="1 2">
    <name type="scientific">Ricinus communis</name>
    <name type="common">Castor bean</name>
    <dbReference type="NCBI Taxonomy" id="3988"/>
    <lineage>
        <taxon>Eukaryota</taxon>
        <taxon>Viridiplantae</taxon>
        <taxon>Streptophyta</taxon>
        <taxon>Embryophyta</taxon>
        <taxon>Tracheophyta</taxon>
        <taxon>Spermatophyta</taxon>
        <taxon>Magnoliopsida</taxon>
        <taxon>eudicotyledons</taxon>
        <taxon>Gunneridae</taxon>
        <taxon>Pentapetalae</taxon>
        <taxon>rosids</taxon>
        <taxon>fabids</taxon>
        <taxon>Malpighiales</taxon>
        <taxon>Euphorbiaceae</taxon>
        <taxon>Acalyphoideae</taxon>
        <taxon>Acalypheae</taxon>
        <taxon>Ricinus</taxon>
    </lineage>
</organism>
<evidence type="ECO:0000313" key="1">
    <source>
        <dbReference type="EMBL" id="EEF23673.1"/>
    </source>
</evidence>
<accession>B9TKE2</accession>
<dbReference type="AlphaFoldDB" id="B9TKE2"/>
<sequence>MLAAKIVQRDLIAPIAVVIDRLCQLSIHLHRAFQNFDHHLLRRYGVSVQDALKYLAVGINADQQLGMYVEEQQPLFRRQMQVVKRMQRPRHPVELDQPALIVGKAEGEDRAHRILLADGRPQQSLKTIRFIMLSGLVNRLKRATQLQADVFADHLVTLGAQAQLIQVEIERILEGFL</sequence>
<proteinExistence type="predicted"/>